<proteinExistence type="predicted"/>
<name>A0A345YJ65_9SPHN</name>
<dbReference type="EMBL" id="CP031358">
    <property type="protein sequence ID" value="AXK43967.1"/>
    <property type="molecule type" value="Genomic_DNA"/>
</dbReference>
<accession>A0A345YJ65</accession>
<evidence type="ECO:0000256" key="1">
    <source>
        <dbReference type="SAM" id="SignalP"/>
    </source>
</evidence>
<geneLocation type="plasmid" evidence="2 3">
    <name>unnamed</name>
</geneLocation>
<keyword evidence="1" id="KW-0732">Signal</keyword>
<organism evidence="2 3">
    <name type="scientific">Erythrobacter aureus</name>
    <dbReference type="NCBI Taxonomy" id="2182384"/>
    <lineage>
        <taxon>Bacteria</taxon>
        <taxon>Pseudomonadati</taxon>
        <taxon>Pseudomonadota</taxon>
        <taxon>Alphaproteobacteria</taxon>
        <taxon>Sphingomonadales</taxon>
        <taxon>Erythrobacteraceae</taxon>
        <taxon>Erythrobacter/Porphyrobacter group</taxon>
        <taxon>Erythrobacter</taxon>
    </lineage>
</organism>
<dbReference type="Proteomes" id="UP000254508">
    <property type="component" value="Plasmid unnamed"/>
</dbReference>
<evidence type="ECO:0000313" key="3">
    <source>
        <dbReference type="Proteomes" id="UP000254508"/>
    </source>
</evidence>
<protein>
    <recommendedName>
        <fullName evidence="4">UrcA family protein</fullName>
    </recommendedName>
</protein>
<evidence type="ECO:0008006" key="4">
    <source>
        <dbReference type="Google" id="ProtNLM"/>
    </source>
</evidence>
<sequence length="123" mass="12909">MIAKPALLAALAMLIPASAHAQTAEEIIDGAASLSQEMESARRLRDSKAVCSLSLTINAEHKATRRLMLLTAKKTFDGIEGGKPADDIKNLSGDLGGYIAALDTLARLKGRADMACLMLTEAG</sequence>
<dbReference type="RefSeq" id="WP_115418280.1">
    <property type="nucleotide sequence ID" value="NZ_CP031358.1"/>
</dbReference>
<feature type="signal peptide" evidence="1">
    <location>
        <begin position="1"/>
        <end position="21"/>
    </location>
</feature>
<reference evidence="2 3" key="1">
    <citation type="submission" date="2018-07" db="EMBL/GenBank/DDBJ databases">
        <title>Genome sequence of Erythrobacter strain YH-07, an antagonistic bacterium isolated from Yellow Sea.</title>
        <authorList>
            <person name="Tang T."/>
            <person name="Liu Q."/>
            <person name="Sun X."/>
        </authorList>
    </citation>
    <scope>NUCLEOTIDE SEQUENCE [LARGE SCALE GENOMIC DNA]</scope>
    <source>
        <strain evidence="2 3">YH-07</strain>
        <plasmid evidence="2 3">unnamed</plasmid>
    </source>
</reference>
<gene>
    <name evidence="2" type="ORF">DVR09_16055</name>
</gene>
<dbReference type="KEGG" id="err:DVR09_16055"/>
<evidence type="ECO:0000313" key="2">
    <source>
        <dbReference type="EMBL" id="AXK43967.1"/>
    </source>
</evidence>
<keyword evidence="3" id="KW-1185">Reference proteome</keyword>
<feature type="chain" id="PRO_5016955459" description="UrcA family protein" evidence="1">
    <location>
        <begin position="22"/>
        <end position="123"/>
    </location>
</feature>
<keyword evidence="2" id="KW-0614">Plasmid</keyword>
<dbReference type="AlphaFoldDB" id="A0A345YJ65"/>